<feature type="transmembrane region" description="Helical" evidence="1">
    <location>
        <begin position="21"/>
        <end position="40"/>
    </location>
</feature>
<keyword evidence="3" id="KW-1185">Reference proteome</keyword>
<dbReference type="Proteomes" id="UP001597533">
    <property type="component" value="Unassembled WGS sequence"/>
</dbReference>
<keyword evidence="1" id="KW-0812">Transmembrane</keyword>
<dbReference type="Gene3D" id="1.25.40.10">
    <property type="entry name" value="Tetratricopeptide repeat domain"/>
    <property type="match status" value="1"/>
</dbReference>
<organism evidence="2 3">
    <name type="scientific">Lacinutrix iliipiscaria</name>
    <dbReference type="NCBI Taxonomy" id="1230532"/>
    <lineage>
        <taxon>Bacteria</taxon>
        <taxon>Pseudomonadati</taxon>
        <taxon>Bacteroidota</taxon>
        <taxon>Flavobacteriia</taxon>
        <taxon>Flavobacteriales</taxon>
        <taxon>Flavobacteriaceae</taxon>
        <taxon>Lacinutrix</taxon>
    </lineage>
</organism>
<comment type="caution">
    <text evidence="2">The sequence shown here is derived from an EMBL/GenBank/DDBJ whole genome shotgun (WGS) entry which is preliminary data.</text>
</comment>
<evidence type="ECO:0000313" key="3">
    <source>
        <dbReference type="Proteomes" id="UP001597533"/>
    </source>
</evidence>
<feature type="transmembrane region" description="Helical" evidence="1">
    <location>
        <begin position="60"/>
        <end position="93"/>
    </location>
</feature>
<name>A0ABW5WQC8_9FLAO</name>
<protein>
    <submittedName>
        <fullName evidence="2">Tol-pal system YbgF family protein</fullName>
    </submittedName>
</protein>
<reference evidence="3" key="1">
    <citation type="journal article" date="2019" name="Int. J. Syst. Evol. Microbiol.">
        <title>The Global Catalogue of Microorganisms (GCM) 10K type strain sequencing project: providing services to taxonomists for standard genome sequencing and annotation.</title>
        <authorList>
            <consortium name="The Broad Institute Genomics Platform"/>
            <consortium name="The Broad Institute Genome Sequencing Center for Infectious Disease"/>
            <person name="Wu L."/>
            <person name="Ma J."/>
        </authorList>
    </citation>
    <scope>NUCLEOTIDE SEQUENCE [LARGE SCALE GENOMIC DNA]</scope>
    <source>
        <strain evidence="3">KCTC 32141</strain>
    </source>
</reference>
<dbReference type="RefSeq" id="WP_183490450.1">
    <property type="nucleotide sequence ID" value="NZ_JBHUOV010000010.1"/>
</dbReference>
<keyword evidence="1" id="KW-1133">Transmembrane helix</keyword>
<evidence type="ECO:0000313" key="2">
    <source>
        <dbReference type="EMBL" id="MFD2824460.1"/>
    </source>
</evidence>
<gene>
    <name evidence="2" type="ORF">ACFS5M_12330</name>
</gene>
<evidence type="ECO:0000256" key="1">
    <source>
        <dbReference type="SAM" id="Phobius"/>
    </source>
</evidence>
<proteinExistence type="predicted"/>
<dbReference type="EMBL" id="JBHUOV010000010">
    <property type="protein sequence ID" value="MFD2824460.1"/>
    <property type="molecule type" value="Genomic_DNA"/>
</dbReference>
<dbReference type="InterPro" id="IPR011990">
    <property type="entry name" value="TPR-like_helical_dom_sf"/>
</dbReference>
<accession>A0ABW5WQC8</accession>
<sequence>MRKISIFLEKILDYILRRKTLISVLFILSSLLVRELTAYSAGDSISSYSDEMISSHQDGFWYYFFSTVKAIFNSGSIEVIIITTFLIIIISLLKFLEIKGKKIGSIHFGLIILFSLGLITFLLSIHFEPLTNNKRIFLLDPLISMDNIKSDAGLVRDADLLFYYSENLQKSVDLDTTIYHKIINFYEDDNIEECKELITEAFDLDELPLNGLDEVTLDEDEQVGYVVASHFALKQYDKAAQMVLKRNLNYKVWDQSLKLDLAKCIRYYSLQNGFIKGFDLVDSLLNKFPKNNIISKLWTVIPYEYLVDIELGKYNSRMRSELDQITYNNIEFILSNNPNEPFCGYGNYILGNFDDAISCNENVRIEDIIIYSMGYSLLDDFISRLEQQLESDEIPFFFSEWYEYISENTVTDEGLEKALSYFEKYVDIYKGAYHYNDSLFWIAWIQVQKHNFDKALSFLNRMECSEESGENSNRVLALKSLIYDYLSQDEIVTDVNNAYRKCNSHKLEKFVYLESVFENLDYESQISMAKSGQIDISFLFDRLGLAYRNEKPEIFFMWYELLKSISKSEYELEWLSLYTCEYEALKIDYENLSYQSYIDNLNRLCKDSSDFFHIKYLEIGLEHYKETIAQEKMIYLIIRKLVNFNPTRVEEFLKIAKEKIPNSTLLDDIYAETVFAFYISIENEEKGELILNEMINEFKHKENNALDNALYWVVLYYMKKGYLESWSINKSAREKFKKYKKLFFELYPNSTEDFSKEDAFDAFRYL</sequence>
<feature type="transmembrane region" description="Helical" evidence="1">
    <location>
        <begin position="105"/>
        <end position="127"/>
    </location>
</feature>
<keyword evidence="1" id="KW-0472">Membrane</keyword>